<dbReference type="Proteomes" id="UP000542674">
    <property type="component" value="Unassembled WGS sequence"/>
</dbReference>
<keyword evidence="2" id="KW-1185">Reference proteome</keyword>
<proteinExistence type="predicted"/>
<comment type="caution">
    <text evidence="1">The sequence shown here is derived from an EMBL/GenBank/DDBJ whole genome shotgun (WGS) entry which is preliminary data.</text>
</comment>
<gene>
    <name evidence="1" type="ORF">F4559_005422</name>
</gene>
<sequence>MSSLSPLRRLMAVLSVCAAFGVLVTVPASAVTHTRSTQSEGYTPPYVQP</sequence>
<dbReference type="EMBL" id="JACHJS010000001">
    <property type="protein sequence ID" value="MBB4968063.1"/>
    <property type="molecule type" value="Genomic_DNA"/>
</dbReference>
<dbReference type="AlphaFoldDB" id="A0A7W7T7L6"/>
<accession>A0A7W7T7L6</accession>
<evidence type="ECO:0000313" key="1">
    <source>
        <dbReference type="EMBL" id="MBB4968063.1"/>
    </source>
</evidence>
<reference evidence="1 2" key="1">
    <citation type="submission" date="2020-08" db="EMBL/GenBank/DDBJ databases">
        <title>Sequencing the genomes of 1000 actinobacteria strains.</title>
        <authorList>
            <person name="Klenk H.-P."/>
        </authorList>
    </citation>
    <scope>NUCLEOTIDE SEQUENCE [LARGE SCALE GENOMIC DNA]</scope>
    <source>
        <strain evidence="1 2">DSM 45084</strain>
    </source>
</reference>
<name>A0A7W7T7L6_9PSEU</name>
<evidence type="ECO:0000313" key="2">
    <source>
        <dbReference type="Proteomes" id="UP000542674"/>
    </source>
</evidence>
<organism evidence="1 2">
    <name type="scientific">Saccharothrix violaceirubra</name>
    <dbReference type="NCBI Taxonomy" id="413306"/>
    <lineage>
        <taxon>Bacteria</taxon>
        <taxon>Bacillati</taxon>
        <taxon>Actinomycetota</taxon>
        <taxon>Actinomycetes</taxon>
        <taxon>Pseudonocardiales</taxon>
        <taxon>Pseudonocardiaceae</taxon>
        <taxon>Saccharothrix</taxon>
    </lineage>
</organism>
<protein>
    <submittedName>
        <fullName evidence="1">Uncharacterized protein</fullName>
    </submittedName>
</protein>